<evidence type="ECO:0000313" key="2">
    <source>
        <dbReference type="Proteomes" id="UP000010146"/>
    </source>
</evidence>
<proteinExistence type="predicted"/>
<comment type="caution">
    <text evidence="1">The sequence shown here is derived from an EMBL/GenBank/DDBJ whole genome shotgun (WGS) entry which is preliminary data.</text>
</comment>
<name>A0A0F5PPR3_9THEO</name>
<organism evidence="1 2">
    <name type="scientific">Caldanaerobacter subterraneus subsp. pacificus DSM 12653</name>
    <dbReference type="NCBI Taxonomy" id="391606"/>
    <lineage>
        <taxon>Bacteria</taxon>
        <taxon>Bacillati</taxon>
        <taxon>Bacillota</taxon>
        <taxon>Clostridia</taxon>
        <taxon>Thermoanaerobacterales</taxon>
        <taxon>Thermoanaerobacteraceae</taxon>
        <taxon>Caldanaerobacter</taxon>
    </lineage>
</organism>
<dbReference type="NCBIfam" id="NF033449">
    <property type="entry name" value="BREX_PglZ_3"/>
    <property type="match status" value="1"/>
</dbReference>
<dbReference type="Pfam" id="PF08665">
    <property type="entry name" value="PglZ"/>
    <property type="match status" value="1"/>
</dbReference>
<protein>
    <submittedName>
        <fullName evidence="1">Uncharacterized protein</fullName>
    </submittedName>
</protein>
<gene>
    <name evidence="1" type="ORF">CDSM653_01068</name>
</gene>
<dbReference type="RefSeq" id="WP_043883709.1">
    <property type="nucleotide sequence ID" value="NZ_ABXP02000066.1"/>
</dbReference>
<reference evidence="2" key="3">
    <citation type="submission" date="2015-02" db="EMBL/GenBank/DDBJ databases">
        <title>Genome analysis of three genomes within the thermophilic hydrogenogenic bacterial species Caldanaerobacter subterraneus.</title>
        <authorList>
            <person name="Sant'Anna F.H."/>
            <person name="Lebedinsky A."/>
            <person name="Sokolova T."/>
            <person name="Robb F.T."/>
            <person name="Gonzalez J.M."/>
        </authorList>
    </citation>
    <scope>NUCLEOTIDE SEQUENCE [LARGE SCALE GENOMIC DNA]</scope>
    <source>
        <strain evidence="2">DSM 12653</strain>
    </source>
</reference>
<dbReference type="AlphaFoldDB" id="A0A0F5PPR3"/>
<accession>A0A0F5PPR3</accession>
<reference evidence="1 2" key="2">
    <citation type="journal article" date="2015" name="BMC Genomics">
        <title>Analysis of three genomes within the thermophilic bacterial species Caldanaerobacter subterraneus with a focus on carbon monoxide dehydrogenase evolution and hydrolase diversity.</title>
        <authorList>
            <person name="Sant'Anna F.H."/>
            <person name="Lebedinsky A.V."/>
            <person name="Sokolova T.G."/>
            <person name="Robb F.T."/>
            <person name="Gonzalez J.M."/>
        </authorList>
    </citation>
    <scope>NUCLEOTIDE SEQUENCE [LARGE SCALE GENOMIC DNA]</scope>
    <source>
        <strain evidence="1 2">DSM 12653</strain>
    </source>
</reference>
<sequence length="624" mass="73336">MIDEILLKKIPMKDCDRILIKDFHNLLSDDYIVSKILGEGYEILYYSDVDDFRYQYETNYRGKSKKLLLLVNKESYIPWDIKQDFFSLEISLSDIFKNLDVEVLKEMEREYYEVIFEKSSKIKKKLDFDETCAFILKSVFHVDVTLINSVEDLVKNLLKLYYRGIELPRVLRCYIKRNLCAIEEKDIIERILKGKESFFDFLQEQWKIFLESFSGDSKKSTVDFEEPDIRVYVDNLFEEGYLTPIRYEYKAGMPGFVKAGIIIDYKETIRREYEAALRKINERLNNIKSYKDWLEIGKVFGEVIRLCCLLDIEEYRSLSVEINKVFKKWLIENYGKLPFLSFTNSPVMVHHVQHYIANLLKKEGKDKVILIVFDGMSEFNWCIIKDFLKEHGFVLEDKACFAWIPTITSVSRQALFSGEIPVNFKDTLFSTNHDEKRFKKFYVERGYRESEISYLRNIKTFKEGVLLESIKSGIKIMGVVADILDIYAHQEFFDYKGLYHQIELFLKNGFLVNFLEEARKNSYEIFITSDHGNISTIGQGSVKEGVIVNTLLNRIAVYRTKYGEFDDLLREKQVVEWKGGGLPKEFRYVICDSNYSFIKEGESAIGHGGITLEEVIVPFAKIIY</sequence>
<evidence type="ECO:0000313" key="1">
    <source>
        <dbReference type="EMBL" id="KKC29839.1"/>
    </source>
</evidence>
<dbReference type="Proteomes" id="UP000010146">
    <property type="component" value="Unassembled WGS sequence"/>
</dbReference>
<reference evidence="1 2" key="1">
    <citation type="submission" date="2008-07" db="EMBL/GenBank/DDBJ databases">
        <authorList>
            <person name="Gonzalez J."/>
            <person name="Sokolova T."/>
            <person name="Ferriera S."/>
            <person name="Johnson J."/>
            <person name="Kravitz S."/>
            <person name="Beeson K."/>
            <person name="Sutton G."/>
            <person name="Rogers Y.-H."/>
            <person name="Friedman R."/>
            <person name="Frazier M."/>
            <person name="Venter J.C."/>
        </authorList>
    </citation>
    <scope>NUCLEOTIDE SEQUENCE [LARGE SCALE GENOMIC DNA]</scope>
    <source>
        <strain evidence="1 2">DSM 12653</strain>
    </source>
</reference>
<dbReference type="EMBL" id="ABXP02000066">
    <property type="protein sequence ID" value="KKC29839.1"/>
    <property type="molecule type" value="Genomic_DNA"/>
</dbReference>